<dbReference type="Proteomes" id="UP000245946">
    <property type="component" value="Unassembled WGS sequence"/>
</dbReference>
<protein>
    <recommendedName>
        <fullName evidence="2">CRAL-TRIO domain-containing protein</fullName>
    </recommendedName>
</protein>
<feature type="region of interest" description="Disordered" evidence="1">
    <location>
        <begin position="348"/>
        <end position="375"/>
    </location>
</feature>
<feature type="region of interest" description="Disordered" evidence="1">
    <location>
        <begin position="390"/>
        <end position="462"/>
    </location>
</feature>
<evidence type="ECO:0000313" key="3">
    <source>
        <dbReference type="EMBL" id="PWN98878.1"/>
    </source>
</evidence>
<dbReference type="PANTHER" id="PTHR46590">
    <property type="entry name" value="PHOSPHATIDYLINOSITOL TRANSFER PROTEIN CSR1-RELATED"/>
    <property type="match status" value="1"/>
</dbReference>
<feature type="compositionally biased region" description="Basic and acidic residues" evidence="1">
    <location>
        <begin position="507"/>
        <end position="534"/>
    </location>
</feature>
<feature type="region of interest" description="Disordered" evidence="1">
    <location>
        <begin position="587"/>
        <end position="612"/>
    </location>
</feature>
<dbReference type="InterPro" id="IPR052432">
    <property type="entry name" value="PITP/CRAL-TRIO"/>
</dbReference>
<proteinExistence type="predicted"/>
<feature type="region of interest" description="Disordered" evidence="1">
    <location>
        <begin position="491"/>
        <end position="534"/>
    </location>
</feature>
<dbReference type="OrthoDB" id="75724at2759"/>
<dbReference type="InterPro" id="IPR001251">
    <property type="entry name" value="CRAL-TRIO_dom"/>
</dbReference>
<reference evidence="3 4" key="1">
    <citation type="journal article" date="2018" name="Mol. Biol. Evol.">
        <title>Broad Genomic Sampling Reveals a Smut Pathogenic Ancestry of the Fungal Clade Ustilaginomycotina.</title>
        <authorList>
            <person name="Kijpornyongpan T."/>
            <person name="Mondo S.J."/>
            <person name="Barry K."/>
            <person name="Sandor L."/>
            <person name="Lee J."/>
            <person name="Lipzen A."/>
            <person name="Pangilinan J."/>
            <person name="LaButti K."/>
            <person name="Hainaut M."/>
            <person name="Henrissat B."/>
            <person name="Grigoriev I.V."/>
            <person name="Spatafora J.W."/>
            <person name="Aime M.C."/>
        </authorList>
    </citation>
    <scope>NUCLEOTIDE SEQUENCE [LARGE SCALE GENOMIC DNA]</scope>
    <source>
        <strain evidence="3 4">MCA 4186</strain>
    </source>
</reference>
<dbReference type="SUPFAM" id="SSF46938">
    <property type="entry name" value="CRAL/TRIO N-terminal domain"/>
    <property type="match status" value="1"/>
</dbReference>
<dbReference type="SMART" id="SM00516">
    <property type="entry name" value="SEC14"/>
    <property type="match status" value="1"/>
</dbReference>
<dbReference type="InterPro" id="IPR036865">
    <property type="entry name" value="CRAL-TRIO_dom_sf"/>
</dbReference>
<keyword evidence="4" id="KW-1185">Reference proteome</keyword>
<feature type="domain" description="CRAL-TRIO" evidence="2">
    <location>
        <begin position="130"/>
        <end position="291"/>
    </location>
</feature>
<dbReference type="InterPro" id="IPR036273">
    <property type="entry name" value="CRAL/TRIO_N_dom_sf"/>
</dbReference>
<evidence type="ECO:0000313" key="4">
    <source>
        <dbReference type="Proteomes" id="UP000245946"/>
    </source>
</evidence>
<dbReference type="SUPFAM" id="SSF52087">
    <property type="entry name" value="CRAL/TRIO domain"/>
    <property type="match status" value="1"/>
</dbReference>
<evidence type="ECO:0000256" key="1">
    <source>
        <dbReference type="SAM" id="MobiDB-lite"/>
    </source>
</evidence>
<dbReference type="Gene3D" id="3.40.525.10">
    <property type="entry name" value="CRAL-TRIO lipid binding domain"/>
    <property type="match status" value="1"/>
</dbReference>
<dbReference type="CDD" id="cd00170">
    <property type="entry name" value="SEC14"/>
    <property type="match status" value="1"/>
</dbReference>
<feature type="region of interest" description="Disordered" evidence="1">
    <location>
        <begin position="302"/>
        <end position="322"/>
    </location>
</feature>
<dbReference type="PROSITE" id="PS50191">
    <property type="entry name" value="CRAL_TRIO"/>
    <property type="match status" value="1"/>
</dbReference>
<feature type="region of interest" description="Disordered" evidence="1">
    <location>
        <begin position="1"/>
        <end position="25"/>
    </location>
</feature>
<sequence>MGGQRAADAIAARQSDLARSHATHAPDIEALQQAAREQLPPALEAELGEELGEREQAECDGFIDDRATVFRFFRRSRYSESAALKLMTESLLWRLRTDLASLSLSSLHPIYVDPPAARPPLFWAHPRFVDRYGRPCGVISLRSLERANSNSLDECREYIVACMESVRRHLAHVYARESAARDGKEGAEGAPPPFQMVIAISLLSSGMANLEMELLPFLLDLLKNHFPGMVGAVYVLHYGWVHAGMWGLAKRVLPEQALSRIFFPSNKELAEEHFDPSALPAEFGGDWEVELTEGTNEMMRKYAKPARSASGPPGSPPLHATRERPALSRTGSFESALDEYHSVAPSPWASRAVTPRPSGPPTPSSEPIGFSMSPAAGHLQMTPKAARKLQHLHMTQSARDATPTASGSRSRTISESAGVSPSMTPGASAATSPTIRQKRLRSSSGASAPWAPPGAPTQRRRARNVHFGTSPHESPAASRSHSPVRRVGSLRDFRLSLPGSTPGEGVDPLRAESPDSDHSDSKVTETTKPRDTRAKLGFFARWRSGSHGQQAAEEDKARTYREQLRSQQAQQAEGSLGEASVAVIQGTSEASPRSAIDEEIERGPSSPKLQVPFIEEPPLSAGIGAGRFLSRRTRKYERLPGVVSPYNASNPFWGYPAYAMNNSAAAAGPSGRPDVNALGIEVSQGAAGEVPQRFDLTTGHARHLHARRRKRDLMRTLAYLFVLRLLSAHRSVRARFIRLYHAVVGLLALGSRGEAEEGSRRWQEAERRYERLRNAGLRGETETMVRMQQQRALEERKRLQGKPIATLPQKRWLLLVAVLLVVLRRSTRERAWRAAAATTHSAHALLRLSASKTAQLSSSAPLASAQAAIRSPRSVAAAAAAAPTFTGLHLRQRLGLVSSS</sequence>
<feature type="compositionally biased region" description="Polar residues" evidence="1">
    <location>
        <begin position="393"/>
        <end position="435"/>
    </location>
</feature>
<dbReference type="Pfam" id="PF00650">
    <property type="entry name" value="CRAL_TRIO"/>
    <property type="match status" value="1"/>
</dbReference>
<organism evidence="3 4">
    <name type="scientific">Tilletiopsis washingtonensis</name>
    <dbReference type="NCBI Taxonomy" id="58919"/>
    <lineage>
        <taxon>Eukaryota</taxon>
        <taxon>Fungi</taxon>
        <taxon>Dikarya</taxon>
        <taxon>Basidiomycota</taxon>
        <taxon>Ustilaginomycotina</taxon>
        <taxon>Exobasidiomycetes</taxon>
        <taxon>Entylomatales</taxon>
        <taxon>Entylomatales incertae sedis</taxon>
        <taxon>Tilletiopsis</taxon>
    </lineage>
</organism>
<dbReference type="EMBL" id="KZ819290">
    <property type="protein sequence ID" value="PWN98878.1"/>
    <property type="molecule type" value="Genomic_DNA"/>
</dbReference>
<dbReference type="AlphaFoldDB" id="A0A316ZCV4"/>
<name>A0A316ZCV4_9BASI</name>
<dbReference type="GeneID" id="37272732"/>
<dbReference type="PANTHER" id="PTHR46590:SF4">
    <property type="entry name" value="CRAL-TRIO DOMAIN-CONTAINING PROTEIN"/>
    <property type="match status" value="1"/>
</dbReference>
<dbReference type="RefSeq" id="XP_025599157.1">
    <property type="nucleotide sequence ID" value="XM_025745188.1"/>
</dbReference>
<gene>
    <name evidence="3" type="ORF">FA09DRAFT_360028</name>
</gene>
<accession>A0A316ZCV4</accession>
<feature type="compositionally biased region" description="Basic and acidic residues" evidence="1">
    <location>
        <begin position="16"/>
        <end position="25"/>
    </location>
</feature>
<evidence type="ECO:0000259" key="2">
    <source>
        <dbReference type="PROSITE" id="PS50191"/>
    </source>
</evidence>